<dbReference type="PANTHER" id="PTHR14002">
    <property type="entry name" value="ENDOGLIN/TGF-BETA RECEPTOR TYPE III"/>
    <property type="match status" value="1"/>
</dbReference>
<proteinExistence type="predicted"/>
<evidence type="ECO:0000256" key="4">
    <source>
        <dbReference type="SAM" id="SignalP"/>
    </source>
</evidence>
<feature type="signal peptide" evidence="4">
    <location>
        <begin position="1"/>
        <end position="19"/>
    </location>
</feature>
<dbReference type="PANTHER" id="PTHR14002:SF14">
    <property type="entry name" value="SI:DKEY-103G5.3"/>
    <property type="match status" value="1"/>
</dbReference>
<dbReference type="InterPro" id="IPR001507">
    <property type="entry name" value="ZP_dom"/>
</dbReference>
<keyword evidence="6" id="KW-1185">Reference proteome</keyword>
<evidence type="ECO:0000256" key="3">
    <source>
        <dbReference type="SAM" id="Phobius"/>
    </source>
</evidence>
<dbReference type="Proteomes" id="UP000504632">
    <property type="component" value="Chromosome 15"/>
</dbReference>
<feature type="chain" id="PRO_5026927622" evidence="4">
    <location>
        <begin position="20"/>
        <end position="410"/>
    </location>
</feature>
<keyword evidence="3" id="KW-0472">Membrane</keyword>
<dbReference type="Pfam" id="PF00100">
    <property type="entry name" value="Zona_pellucida"/>
    <property type="match status" value="1"/>
</dbReference>
<keyword evidence="3" id="KW-1133">Transmembrane helix</keyword>
<feature type="domain" description="ZP" evidence="5">
    <location>
        <begin position="40"/>
        <end position="322"/>
    </location>
</feature>
<evidence type="ECO:0000256" key="2">
    <source>
        <dbReference type="ARBA" id="ARBA00023157"/>
    </source>
</evidence>
<protein>
    <submittedName>
        <fullName evidence="7">Zona pellucida-like domain-containing protein 1</fullName>
    </submittedName>
</protein>
<evidence type="ECO:0000259" key="5">
    <source>
        <dbReference type="PROSITE" id="PS51034"/>
    </source>
</evidence>
<reference evidence="7" key="1">
    <citation type="submission" date="2025-08" db="UniProtKB">
        <authorList>
            <consortium name="RefSeq"/>
        </authorList>
    </citation>
    <scope>IDENTIFICATION</scope>
</reference>
<dbReference type="Gene3D" id="2.60.40.4100">
    <property type="entry name" value="Zona pellucida, ZP-C domain"/>
    <property type="match status" value="1"/>
</dbReference>
<dbReference type="InterPro" id="IPR042235">
    <property type="entry name" value="ZP-C_dom"/>
</dbReference>
<dbReference type="OrthoDB" id="9274484at2759"/>
<dbReference type="InterPro" id="IPR055356">
    <property type="entry name" value="ZP-N"/>
</dbReference>
<gene>
    <name evidence="7" type="primary">LOC115828879</name>
</gene>
<dbReference type="RefSeq" id="XP_030648836.1">
    <property type="nucleotide sequence ID" value="XM_030792976.1"/>
</dbReference>
<dbReference type="GeneID" id="115828879"/>
<keyword evidence="3" id="KW-0812">Transmembrane</keyword>
<organism evidence="6 7">
    <name type="scientific">Chanos chanos</name>
    <name type="common">Milkfish</name>
    <name type="synonym">Mugil chanos</name>
    <dbReference type="NCBI Taxonomy" id="29144"/>
    <lineage>
        <taxon>Eukaryota</taxon>
        <taxon>Metazoa</taxon>
        <taxon>Chordata</taxon>
        <taxon>Craniata</taxon>
        <taxon>Vertebrata</taxon>
        <taxon>Euteleostomi</taxon>
        <taxon>Actinopterygii</taxon>
        <taxon>Neopterygii</taxon>
        <taxon>Teleostei</taxon>
        <taxon>Ostariophysi</taxon>
        <taxon>Gonorynchiformes</taxon>
        <taxon>Chanidae</taxon>
        <taxon>Chanos</taxon>
    </lineage>
</organism>
<dbReference type="Pfam" id="PF23344">
    <property type="entry name" value="ZP-N"/>
    <property type="match status" value="1"/>
</dbReference>
<name>A0A6J2WXB9_CHACN</name>
<dbReference type="InterPro" id="IPR055355">
    <property type="entry name" value="ZP-C"/>
</dbReference>
<accession>A0A6J2WXB9</accession>
<dbReference type="AlphaFoldDB" id="A0A6J2WXB9"/>
<evidence type="ECO:0000313" key="7">
    <source>
        <dbReference type="RefSeq" id="XP_030648836.1"/>
    </source>
</evidence>
<keyword evidence="1 4" id="KW-0732">Signal</keyword>
<keyword evidence="2" id="KW-1015">Disulfide bond</keyword>
<evidence type="ECO:0000313" key="6">
    <source>
        <dbReference type="Proteomes" id="UP000504632"/>
    </source>
</evidence>
<feature type="transmembrane region" description="Helical" evidence="3">
    <location>
        <begin position="374"/>
        <end position="396"/>
    </location>
</feature>
<dbReference type="PROSITE" id="PS51034">
    <property type="entry name" value="ZP_2"/>
    <property type="match status" value="1"/>
</dbReference>
<dbReference type="InParanoid" id="A0A6J2WXB9"/>
<sequence length="410" mass="45185">MRLYLLFILTAITLQPGHCTQYNCSSIYNRIPDNSDMTVDCGPNVITLEVNLCTAQWAGFNSSSLAMNGQHNNSLCLGTVDTSVNPPVVRYQLPVNSSQENPCRQSMQIVDEAPVSDVFSSFSSIQWVIVTGFIDTPRSSGGVISYSTDLYYHFSCRYPLEYFINNTQIVASSVSVATNGNNGTFINTLSMNVYNDTDYGHPLIVPDAGLSLRTNVYVEVKATNLTGTFHVLLDHCFATPSPYNASGGEQHDFFIGCNVDSRTTVMQNGIDMKSRFFFETFRFMEHYQQQKSTIYLHCIVRLCEPNKCQELLNVCSGNSRRRRDVPEPFGTESMDSTTISVGPIYTRDTGALEQSQASAYGSDDQQTEDGKKRVAVGVVVGGGATALVVTGGWFAAKKLYWGGTGLRAFH</sequence>
<dbReference type="SMART" id="SM00241">
    <property type="entry name" value="ZP"/>
    <property type="match status" value="1"/>
</dbReference>
<evidence type="ECO:0000256" key="1">
    <source>
        <dbReference type="ARBA" id="ARBA00022729"/>
    </source>
</evidence>